<evidence type="ECO:0000259" key="12">
    <source>
        <dbReference type="PROSITE" id="PS51296"/>
    </source>
</evidence>
<proteinExistence type="inferred from homology"/>
<dbReference type="Gene3D" id="2.102.10.10">
    <property type="entry name" value="Rieske [2Fe-2S] iron-sulphur domain"/>
    <property type="match status" value="1"/>
</dbReference>
<dbReference type="GO" id="GO:0046872">
    <property type="term" value="F:metal ion binding"/>
    <property type="evidence" value="ECO:0007669"/>
    <property type="project" value="UniProtKB-KW"/>
</dbReference>
<comment type="subcellular location">
    <subcellularLocation>
        <location evidence="1">Membrane</location>
        <topology evidence="1">Multi-pass membrane protein</topology>
    </subcellularLocation>
</comment>
<reference evidence="13 14" key="1">
    <citation type="submission" date="2021-12" db="EMBL/GenBank/DDBJ databases">
        <title>Genome sequencing of bacteria with rrn-lacking chromosome and rrn-plasmid.</title>
        <authorList>
            <person name="Anda M."/>
            <person name="Iwasaki W."/>
        </authorList>
    </citation>
    <scope>NUCLEOTIDE SEQUENCE [LARGE SCALE GENOMIC DNA]</scope>
    <source>
        <strain evidence="13 14">NBRC 15940</strain>
    </source>
</reference>
<keyword evidence="2 11" id="KW-0812">Transmembrane</keyword>
<dbReference type="InterPro" id="IPR013130">
    <property type="entry name" value="Fe3_Rdtase_TM_dom"/>
</dbReference>
<evidence type="ECO:0000256" key="6">
    <source>
        <dbReference type="ARBA" id="ARBA00023004"/>
    </source>
</evidence>
<dbReference type="GO" id="GO:0016020">
    <property type="term" value="C:membrane"/>
    <property type="evidence" value="ECO:0007669"/>
    <property type="project" value="UniProtKB-SubCell"/>
</dbReference>
<name>A0AAN4VWL5_9BACT</name>
<evidence type="ECO:0000256" key="10">
    <source>
        <dbReference type="ARBA" id="ARBA00038001"/>
    </source>
</evidence>
<evidence type="ECO:0000256" key="11">
    <source>
        <dbReference type="SAM" id="Phobius"/>
    </source>
</evidence>
<dbReference type="Pfam" id="PF00355">
    <property type="entry name" value="Rieske"/>
    <property type="match status" value="1"/>
</dbReference>
<accession>A0AAN4VWL5</accession>
<protein>
    <recommendedName>
        <fullName evidence="12">Rieske domain-containing protein</fullName>
    </recommendedName>
</protein>
<dbReference type="PROSITE" id="PS51296">
    <property type="entry name" value="RIESKE"/>
    <property type="match status" value="1"/>
</dbReference>
<evidence type="ECO:0000256" key="1">
    <source>
        <dbReference type="ARBA" id="ARBA00004141"/>
    </source>
</evidence>
<keyword evidence="8 11" id="KW-0472">Membrane</keyword>
<keyword evidence="5 11" id="KW-1133">Transmembrane helix</keyword>
<dbReference type="Proteomes" id="UP001310022">
    <property type="component" value="Unassembled WGS sequence"/>
</dbReference>
<keyword evidence="4" id="KW-0479">Metal-binding</keyword>
<evidence type="ECO:0000256" key="5">
    <source>
        <dbReference type="ARBA" id="ARBA00022989"/>
    </source>
</evidence>
<dbReference type="PANTHER" id="PTHR21496">
    <property type="entry name" value="FERREDOXIN-RELATED"/>
    <property type="match status" value="1"/>
</dbReference>
<evidence type="ECO:0000256" key="8">
    <source>
        <dbReference type="ARBA" id="ARBA00023136"/>
    </source>
</evidence>
<feature type="transmembrane region" description="Helical" evidence="11">
    <location>
        <begin position="51"/>
        <end position="73"/>
    </location>
</feature>
<evidence type="ECO:0000256" key="3">
    <source>
        <dbReference type="ARBA" id="ARBA00022714"/>
    </source>
</evidence>
<dbReference type="CDD" id="cd03467">
    <property type="entry name" value="Rieske"/>
    <property type="match status" value="1"/>
</dbReference>
<evidence type="ECO:0000256" key="2">
    <source>
        <dbReference type="ARBA" id="ARBA00022692"/>
    </source>
</evidence>
<dbReference type="SUPFAM" id="SSF50022">
    <property type="entry name" value="ISP domain"/>
    <property type="match status" value="1"/>
</dbReference>
<evidence type="ECO:0000313" key="13">
    <source>
        <dbReference type="EMBL" id="GJM60361.1"/>
    </source>
</evidence>
<feature type="transmembrane region" description="Helical" evidence="11">
    <location>
        <begin position="20"/>
        <end position="39"/>
    </location>
</feature>
<dbReference type="GO" id="GO:0051537">
    <property type="term" value="F:2 iron, 2 sulfur cluster binding"/>
    <property type="evidence" value="ECO:0007669"/>
    <property type="project" value="UniProtKB-KW"/>
</dbReference>
<gene>
    <name evidence="13" type="ORF">PEDI_09130</name>
</gene>
<keyword evidence="6" id="KW-0408">Iron</keyword>
<evidence type="ECO:0000256" key="9">
    <source>
        <dbReference type="ARBA" id="ARBA00034078"/>
    </source>
</evidence>
<feature type="domain" description="Rieske" evidence="12">
    <location>
        <begin position="228"/>
        <end position="322"/>
    </location>
</feature>
<keyword evidence="14" id="KW-1185">Reference proteome</keyword>
<dbReference type="RefSeq" id="WP_338236133.1">
    <property type="nucleotide sequence ID" value="NZ_BQKE01000001.1"/>
</dbReference>
<evidence type="ECO:0000313" key="14">
    <source>
        <dbReference type="Proteomes" id="UP001310022"/>
    </source>
</evidence>
<comment type="caution">
    <text evidence="13">The sequence shown here is derived from an EMBL/GenBank/DDBJ whole genome shotgun (WGS) entry which is preliminary data.</text>
</comment>
<feature type="transmembrane region" description="Helical" evidence="11">
    <location>
        <begin position="195"/>
        <end position="214"/>
    </location>
</feature>
<feature type="transmembrane region" description="Helical" evidence="11">
    <location>
        <begin position="85"/>
        <end position="106"/>
    </location>
</feature>
<feature type="transmembrane region" description="Helical" evidence="11">
    <location>
        <begin position="131"/>
        <end position="149"/>
    </location>
</feature>
<keyword evidence="7" id="KW-0411">Iron-sulfur</keyword>
<sequence>MGLNYQAVSWNRQKKRYDLVILLAVLVSLLSISLFQWWLHPDITTETLLLRATSVTAFLMLHFILSIGPLARLDSRFLPLLYNRRHLGVAMFIIAATHGLLALIQFHSLGDQPILTSLFLANPDYDSLKEFPFQVLGFFALIILFLMAASSHDFWLKVLSPRLWKALHMSVYMAYVLIVAHVALGALQYESQELLRYLLLFGFVFIAGLHFAAARASSREALTSSEWVKAVAVADLEEGCAKVVLVGQEEIAIFLNRGKVSAVNNQCKHQQGPIGEGQIINGCITCPWHGYQYLPENGQSPPPFKEQLKTYYLKLEQEEIWVNPHSPGEGVLIEPINLSKDG</sequence>
<dbReference type="AlphaFoldDB" id="A0AAN4VWL5"/>
<dbReference type="InterPro" id="IPR017941">
    <property type="entry name" value="Rieske_2Fe-2S"/>
</dbReference>
<dbReference type="EMBL" id="BQKE01000001">
    <property type="protein sequence ID" value="GJM60361.1"/>
    <property type="molecule type" value="Genomic_DNA"/>
</dbReference>
<keyword evidence="3" id="KW-0001">2Fe-2S</keyword>
<dbReference type="PANTHER" id="PTHR21496:SF0">
    <property type="entry name" value="RIESKE DOMAIN-CONTAINING PROTEIN"/>
    <property type="match status" value="1"/>
</dbReference>
<evidence type="ECO:0000256" key="7">
    <source>
        <dbReference type="ARBA" id="ARBA00023014"/>
    </source>
</evidence>
<feature type="transmembrane region" description="Helical" evidence="11">
    <location>
        <begin position="170"/>
        <end position="189"/>
    </location>
</feature>
<dbReference type="Pfam" id="PF01794">
    <property type="entry name" value="Ferric_reduct"/>
    <property type="match status" value="1"/>
</dbReference>
<dbReference type="InterPro" id="IPR036922">
    <property type="entry name" value="Rieske_2Fe-2S_sf"/>
</dbReference>
<organism evidence="13 14">
    <name type="scientific">Persicobacter diffluens</name>
    <dbReference type="NCBI Taxonomy" id="981"/>
    <lineage>
        <taxon>Bacteria</taxon>
        <taxon>Pseudomonadati</taxon>
        <taxon>Bacteroidota</taxon>
        <taxon>Cytophagia</taxon>
        <taxon>Cytophagales</taxon>
        <taxon>Persicobacteraceae</taxon>
        <taxon>Persicobacter</taxon>
    </lineage>
</organism>
<comment type="cofactor">
    <cofactor evidence="9">
        <name>[2Fe-2S] cluster</name>
        <dbReference type="ChEBI" id="CHEBI:190135"/>
    </cofactor>
</comment>
<comment type="similarity">
    <text evidence="10">Belongs to the bacterial ring-hydroxylating dioxygenase ferredoxin component family.</text>
</comment>
<evidence type="ECO:0000256" key="4">
    <source>
        <dbReference type="ARBA" id="ARBA00022723"/>
    </source>
</evidence>